<dbReference type="PROSITE" id="PS51354">
    <property type="entry name" value="GLUTAREDOXIN_2"/>
    <property type="match status" value="1"/>
</dbReference>
<comment type="subunit">
    <text evidence="2">Monomer.</text>
</comment>
<dbReference type="GO" id="GO:0009055">
    <property type="term" value="F:electron transfer activity"/>
    <property type="evidence" value="ECO:0007669"/>
    <property type="project" value="InterPro"/>
</dbReference>
<evidence type="ECO:0000256" key="7">
    <source>
        <dbReference type="ARBA" id="ARBA00023284"/>
    </source>
</evidence>
<keyword evidence="6" id="KW-1015">Disulfide bond</keyword>
<keyword evidence="4" id="KW-0249">Electron transport</keyword>
<dbReference type="RefSeq" id="WP_166506552.1">
    <property type="nucleotide sequence ID" value="NZ_LN854557.1"/>
</dbReference>
<gene>
    <name evidence="9" type="primary">grxA</name>
    <name evidence="9" type="ORF">SGGMMB4_02059</name>
</gene>
<keyword evidence="3" id="KW-0813">Transport</keyword>
<evidence type="ECO:0000256" key="1">
    <source>
        <dbReference type="ARBA" id="ARBA00007787"/>
    </source>
</evidence>
<dbReference type="Pfam" id="PF00462">
    <property type="entry name" value="Glutaredoxin"/>
    <property type="match status" value="1"/>
</dbReference>
<evidence type="ECO:0000256" key="4">
    <source>
        <dbReference type="ARBA" id="ARBA00022982"/>
    </source>
</evidence>
<comment type="similarity">
    <text evidence="1">Belongs to the glutaredoxin family.</text>
</comment>
<dbReference type="Proteomes" id="UP000245838">
    <property type="component" value="Chromosome sggmmb4_Chromosome"/>
</dbReference>
<dbReference type="InterPro" id="IPR002109">
    <property type="entry name" value="Glutaredoxin"/>
</dbReference>
<keyword evidence="5" id="KW-0215">Deoxyribonucleotide synthesis</keyword>
<protein>
    <submittedName>
        <fullName evidence="9">Glutaredoxin-1</fullName>
    </submittedName>
</protein>
<dbReference type="GO" id="GO:0034599">
    <property type="term" value="P:cellular response to oxidative stress"/>
    <property type="evidence" value="ECO:0007669"/>
    <property type="project" value="TreeGrafter"/>
</dbReference>
<evidence type="ECO:0000313" key="9">
    <source>
        <dbReference type="EMBL" id="CRL44767.1"/>
    </source>
</evidence>
<reference evidence="9 10" key="1">
    <citation type="submission" date="2015-05" db="EMBL/GenBank/DDBJ databases">
        <authorList>
            <person name="Goodhead I."/>
        </authorList>
    </citation>
    <scope>NUCLEOTIDE SEQUENCE [LARGE SCALE GENOMIC DNA]</scope>
    <source>
        <strain evidence="10">morsitans</strain>
    </source>
</reference>
<dbReference type="CDD" id="cd02066">
    <property type="entry name" value="GRX_family"/>
    <property type="match status" value="1"/>
</dbReference>
<dbReference type="PANTHER" id="PTHR45694">
    <property type="entry name" value="GLUTAREDOXIN 2"/>
    <property type="match status" value="1"/>
</dbReference>
<feature type="domain" description="Glutaredoxin" evidence="8">
    <location>
        <begin position="4"/>
        <end position="69"/>
    </location>
</feature>
<dbReference type="Gene3D" id="3.40.30.10">
    <property type="entry name" value="Glutaredoxin"/>
    <property type="match status" value="1"/>
</dbReference>
<dbReference type="InterPro" id="IPR014025">
    <property type="entry name" value="Glutaredoxin_subgr"/>
</dbReference>
<dbReference type="AlphaFoldDB" id="A0A193QHW1"/>
<dbReference type="GO" id="GO:0015035">
    <property type="term" value="F:protein-disulfide reductase activity"/>
    <property type="evidence" value="ECO:0007669"/>
    <property type="project" value="InterPro"/>
</dbReference>
<evidence type="ECO:0000256" key="5">
    <source>
        <dbReference type="ARBA" id="ARBA00023116"/>
    </source>
</evidence>
<dbReference type="GO" id="GO:0015038">
    <property type="term" value="F:glutathione disulfide oxidoreductase activity"/>
    <property type="evidence" value="ECO:0007669"/>
    <property type="project" value="TreeGrafter"/>
</dbReference>
<dbReference type="SUPFAM" id="SSF52833">
    <property type="entry name" value="Thioredoxin-like"/>
    <property type="match status" value="1"/>
</dbReference>
<dbReference type="PRINTS" id="PR00160">
    <property type="entry name" value="GLUTAREDOXIN"/>
</dbReference>
<dbReference type="EMBL" id="LN854557">
    <property type="protein sequence ID" value="CRL44767.1"/>
    <property type="molecule type" value="Genomic_DNA"/>
</dbReference>
<dbReference type="PANTHER" id="PTHR45694:SF28">
    <property type="entry name" value="GLUTAREDOXIN 1"/>
    <property type="match status" value="1"/>
</dbReference>
<dbReference type="GO" id="GO:0009263">
    <property type="term" value="P:deoxyribonucleotide biosynthetic process"/>
    <property type="evidence" value="ECO:0007669"/>
    <property type="project" value="UniProtKB-KW"/>
</dbReference>
<evidence type="ECO:0000256" key="3">
    <source>
        <dbReference type="ARBA" id="ARBA00022448"/>
    </source>
</evidence>
<dbReference type="InterPro" id="IPR011902">
    <property type="entry name" value="GRXA"/>
</dbReference>
<evidence type="ECO:0000256" key="2">
    <source>
        <dbReference type="ARBA" id="ARBA00011245"/>
    </source>
</evidence>
<evidence type="ECO:0000313" key="10">
    <source>
        <dbReference type="Proteomes" id="UP000245838"/>
    </source>
</evidence>
<dbReference type="InterPro" id="IPR036249">
    <property type="entry name" value="Thioredoxin-like_sf"/>
</dbReference>
<accession>A0A193QHW1</accession>
<evidence type="ECO:0000256" key="6">
    <source>
        <dbReference type="ARBA" id="ARBA00023157"/>
    </source>
</evidence>
<evidence type="ECO:0000259" key="8">
    <source>
        <dbReference type="Pfam" id="PF00462"/>
    </source>
</evidence>
<dbReference type="GO" id="GO:0005737">
    <property type="term" value="C:cytoplasm"/>
    <property type="evidence" value="ECO:0007669"/>
    <property type="project" value="TreeGrafter"/>
</dbReference>
<name>A0A193QHW1_SODGM</name>
<dbReference type="NCBIfam" id="NF008401">
    <property type="entry name" value="PRK11200.1"/>
    <property type="match status" value="1"/>
</dbReference>
<dbReference type="NCBIfam" id="TIGR02183">
    <property type="entry name" value="GRXA"/>
    <property type="match status" value="1"/>
</dbReference>
<keyword evidence="7" id="KW-0676">Redox-active center</keyword>
<dbReference type="GO" id="GO:0045454">
    <property type="term" value="P:cell redox homeostasis"/>
    <property type="evidence" value="ECO:0007669"/>
    <property type="project" value="InterPro"/>
</dbReference>
<proteinExistence type="inferred from homology"/>
<dbReference type="PROSITE" id="PS00195">
    <property type="entry name" value="GLUTAREDOXIN_1"/>
    <property type="match status" value="1"/>
</dbReference>
<organism evidence="9 10">
    <name type="scientific">Sodalis glossinidius (strain morsitans)</name>
    <dbReference type="NCBI Taxonomy" id="343509"/>
    <lineage>
        <taxon>Bacteria</taxon>
        <taxon>Pseudomonadati</taxon>
        <taxon>Pseudomonadota</taxon>
        <taxon>Gammaproteobacteria</taxon>
        <taxon>Enterobacterales</taxon>
        <taxon>Bruguierivoracaceae</taxon>
        <taxon>Sodalis</taxon>
    </lineage>
</organism>
<dbReference type="InterPro" id="IPR011767">
    <property type="entry name" value="GLR_AS"/>
</dbReference>
<sequence>MFAVIFGRPGCPYCVRAKSLAEKLTAERDDFTYRYIDIHAEGISKADLSKTVGKLVETVPQIFVDQIHIGGCTDFEAYAKENLSLYSS</sequence>